<evidence type="ECO:0000256" key="5">
    <source>
        <dbReference type="ARBA" id="ARBA00022833"/>
    </source>
</evidence>
<dbReference type="GeneTree" id="ENSGT01030000234517"/>
<feature type="region of interest" description="Disordered" evidence="6">
    <location>
        <begin position="127"/>
        <end position="151"/>
    </location>
</feature>
<dbReference type="STRING" id="9643.ENSUAMP00000029433"/>
<dbReference type="GO" id="GO:0004674">
    <property type="term" value="F:protein serine/threonine kinase activity"/>
    <property type="evidence" value="ECO:0007669"/>
    <property type="project" value="UniProtKB-KW"/>
</dbReference>
<dbReference type="GO" id="GO:0042641">
    <property type="term" value="C:actomyosin"/>
    <property type="evidence" value="ECO:0007669"/>
    <property type="project" value="TreeGrafter"/>
</dbReference>
<evidence type="ECO:0000256" key="3">
    <source>
        <dbReference type="ARBA" id="ARBA00022723"/>
    </source>
</evidence>
<dbReference type="AlphaFoldDB" id="A0A452SAR9"/>
<reference evidence="8" key="2">
    <citation type="submission" date="2025-08" db="UniProtKB">
        <authorList>
            <consortium name="Ensembl"/>
        </authorList>
    </citation>
    <scope>IDENTIFICATION</scope>
</reference>
<protein>
    <recommendedName>
        <fullName evidence="7">Phorbol-ester/DAG-type domain-containing protein</fullName>
    </recommendedName>
</protein>
<evidence type="ECO:0000256" key="2">
    <source>
        <dbReference type="ARBA" id="ARBA00022553"/>
    </source>
</evidence>
<evidence type="ECO:0000256" key="6">
    <source>
        <dbReference type="SAM" id="MobiDB-lite"/>
    </source>
</evidence>
<dbReference type="Ensembl" id="ENSUAMT00000032846.1">
    <property type="protein sequence ID" value="ENSUAMP00000029433.1"/>
    <property type="gene ID" value="ENSUAMG00000022676.1"/>
</dbReference>
<dbReference type="FunFam" id="3.30.60.20:FF:000005">
    <property type="entry name" value="Non-specific serine/threonine protein kinase"/>
    <property type="match status" value="1"/>
</dbReference>
<dbReference type="InterPro" id="IPR020454">
    <property type="entry name" value="DAG/PE-bd"/>
</dbReference>
<dbReference type="Gene3D" id="2.30.29.30">
    <property type="entry name" value="Pleckstrin-homology domain (PH domain)/Phosphotyrosine-binding domain (PTB)"/>
    <property type="match status" value="1"/>
</dbReference>
<dbReference type="GO" id="GO:0046872">
    <property type="term" value="F:metal ion binding"/>
    <property type="evidence" value="ECO:0007669"/>
    <property type="project" value="UniProtKB-KW"/>
</dbReference>
<organism evidence="8 9">
    <name type="scientific">Ursus americanus</name>
    <name type="common">American black bear</name>
    <name type="synonym">Euarctos americanus</name>
    <dbReference type="NCBI Taxonomy" id="9643"/>
    <lineage>
        <taxon>Eukaryota</taxon>
        <taxon>Metazoa</taxon>
        <taxon>Chordata</taxon>
        <taxon>Craniata</taxon>
        <taxon>Vertebrata</taxon>
        <taxon>Euteleostomi</taxon>
        <taxon>Mammalia</taxon>
        <taxon>Eutheria</taxon>
        <taxon>Laurasiatheria</taxon>
        <taxon>Carnivora</taxon>
        <taxon>Caniformia</taxon>
        <taxon>Ursidae</taxon>
        <taxon>Ursus</taxon>
    </lineage>
</organism>
<dbReference type="PANTHER" id="PTHR22988">
    <property type="entry name" value="MYOTONIC DYSTROPHY S/T KINASE-RELATED"/>
    <property type="match status" value="1"/>
</dbReference>
<dbReference type="InterPro" id="IPR011993">
    <property type="entry name" value="PH-like_dom_sf"/>
</dbReference>
<reference evidence="8" key="3">
    <citation type="submission" date="2025-09" db="UniProtKB">
        <authorList>
            <consortium name="Ensembl"/>
        </authorList>
    </citation>
    <scope>IDENTIFICATION</scope>
</reference>
<dbReference type="Proteomes" id="UP000291022">
    <property type="component" value="Unassembled WGS sequence"/>
</dbReference>
<keyword evidence="9" id="KW-1185">Reference proteome</keyword>
<keyword evidence="4" id="KW-0808">Transferase</keyword>
<reference evidence="9" key="1">
    <citation type="submission" date="2016-06" db="EMBL/GenBank/DDBJ databases">
        <title>De novo assembly and RNA-Seq shows season-dependent expression and editing in black bear kidneys.</title>
        <authorList>
            <person name="Korstanje R."/>
            <person name="Srivastava A."/>
            <person name="Sarsani V.K."/>
            <person name="Sheehan S.M."/>
            <person name="Seger R.L."/>
            <person name="Barter M.E."/>
            <person name="Lindqvist C."/>
            <person name="Brody L.C."/>
            <person name="Mullikin J.C."/>
        </authorList>
    </citation>
    <scope>NUCLEOTIDE SEQUENCE [LARGE SCALE GENOMIC DNA]</scope>
</reference>
<evidence type="ECO:0000313" key="8">
    <source>
        <dbReference type="Ensembl" id="ENSUAMP00000029433.1"/>
    </source>
</evidence>
<dbReference type="SUPFAM" id="SSF57889">
    <property type="entry name" value="Cysteine-rich domain"/>
    <property type="match status" value="1"/>
</dbReference>
<keyword evidence="2" id="KW-0597">Phosphoprotein</keyword>
<dbReference type="PANTHER" id="PTHR22988:SF31">
    <property type="entry name" value="SERINE_THREONINE-PROTEIN KINASE MRCK ALPHA"/>
    <property type="match status" value="1"/>
</dbReference>
<dbReference type="GO" id="GO:0005737">
    <property type="term" value="C:cytoplasm"/>
    <property type="evidence" value="ECO:0007669"/>
    <property type="project" value="TreeGrafter"/>
</dbReference>
<dbReference type="PROSITE" id="PS00479">
    <property type="entry name" value="ZF_DAG_PE_1"/>
    <property type="match status" value="1"/>
</dbReference>
<keyword evidence="4" id="KW-0418">Kinase</keyword>
<dbReference type="InterPro" id="IPR046349">
    <property type="entry name" value="C1-like_sf"/>
</dbReference>
<keyword evidence="3" id="KW-0479">Metal-binding</keyword>
<dbReference type="InterPro" id="IPR057529">
    <property type="entry name" value="MRCK/ROCK_PH"/>
</dbReference>
<dbReference type="OMA" id="GMKKGWQ"/>
<dbReference type="Pfam" id="PF00130">
    <property type="entry name" value="C1_1"/>
    <property type="match status" value="1"/>
</dbReference>
<dbReference type="Gene3D" id="3.30.60.20">
    <property type="match status" value="1"/>
</dbReference>
<dbReference type="GO" id="GO:0031032">
    <property type="term" value="P:actomyosin structure organization"/>
    <property type="evidence" value="ECO:0007669"/>
    <property type="project" value="TreeGrafter"/>
</dbReference>
<name>A0A452SAR9_URSAM</name>
<sequence length="375" mass="41910">MCLGFYPYADFLFSTLAFHIFYFLHSSFRDEKDTQGLTLEITKEVESLRNSHWVSGARVENTRAMERFDTLDVSALLQLESAPGRARASRQVLPDAAPCTPDCKMKAKEKYQSDVWLEFEHLNKGTVQEDPRSSSVALRGTATDAAPQRETDPVENIFEQNLKIQFYISSGSTSPSSHSGDEADPVKIVDSAHLPVHTPTIQRKEYHGSTLFPSKSKSHRFFLTSFTAPTKCHQCTSLMVGLIRQGCACDACGFSCHTTCVEKAPRACPVPSQQKKGALCPDAQEGMGTAYEGHVWIPKKAGVKKGWQRALAIVCDFKLFLYNMDEEKDSKPKVVVSQVIDMSVLLFLQGWSIFCQFRLAVRFYSCTEKGNAPYV</sequence>
<dbReference type="InterPro" id="IPR002219">
    <property type="entry name" value="PKC_DAG/PE"/>
</dbReference>
<evidence type="ECO:0000259" key="7">
    <source>
        <dbReference type="PROSITE" id="PS50081"/>
    </source>
</evidence>
<evidence type="ECO:0000256" key="4">
    <source>
        <dbReference type="ARBA" id="ARBA00022777"/>
    </source>
</evidence>
<dbReference type="SMART" id="SM00109">
    <property type="entry name" value="C1"/>
    <property type="match status" value="1"/>
</dbReference>
<accession>A0A452SAR9</accession>
<proteinExistence type="predicted"/>
<keyword evidence="5" id="KW-0862">Zinc</keyword>
<dbReference type="PRINTS" id="PR00008">
    <property type="entry name" value="DAGPEDOMAIN"/>
</dbReference>
<feature type="domain" description="Phorbol-ester/DAG-type" evidence="7">
    <location>
        <begin position="218"/>
        <end position="268"/>
    </location>
</feature>
<evidence type="ECO:0000313" key="9">
    <source>
        <dbReference type="Proteomes" id="UP000291022"/>
    </source>
</evidence>
<dbReference type="InterPro" id="IPR050839">
    <property type="entry name" value="Rho-assoc_Ser/Thr_Kinase"/>
</dbReference>
<dbReference type="PROSITE" id="PS50081">
    <property type="entry name" value="ZF_DAG_PE_2"/>
    <property type="match status" value="1"/>
</dbReference>
<evidence type="ECO:0000256" key="1">
    <source>
        <dbReference type="ARBA" id="ARBA00022527"/>
    </source>
</evidence>
<dbReference type="Pfam" id="PF25346">
    <property type="entry name" value="PH_MRCK"/>
    <property type="match status" value="1"/>
</dbReference>
<keyword evidence="1" id="KW-0723">Serine/threonine-protein kinase</keyword>